<reference evidence="2" key="1">
    <citation type="journal article" date="2014" name="Front. Microbiol.">
        <title>High frequency of phylogenetically diverse reductive dehalogenase-homologous genes in deep subseafloor sedimentary metagenomes.</title>
        <authorList>
            <person name="Kawai M."/>
            <person name="Futagami T."/>
            <person name="Toyoda A."/>
            <person name="Takaki Y."/>
            <person name="Nishi S."/>
            <person name="Hori S."/>
            <person name="Arai W."/>
            <person name="Tsubouchi T."/>
            <person name="Morono Y."/>
            <person name="Uchiyama I."/>
            <person name="Ito T."/>
            <person name="Fujiyama A."/>
            <person name="Inagaki F."/>
            <person name="Takami H."/>
        </authorList>
    </citation>
    <scope>NUCLEOTIDE SEQUENCE</scope>
    <source>
        <strain evidence="2">Expedition CK06-06</strain>
    </source>
</reference>
<evidence type="ECO:0000256" key="1">
    <source>
        <dbReference type="SAM" id="MobiDB-lite"/>
    </source>
</evidence>
<proteinExistence type="predicted"/>
<sequence>GAFGTEPSSVVRAYSSEYFDAHFFNQKSRDGVEAGNAKEYHSQYLIYPFLFAWDHLFPGKDTSLLYQLRTMADAHIELKTPAGSIFNYQETPGNHFGHSYAGAYIANKYGGDVEKYFVYPKKVIDDTGRGNYEQFNLGDIYFSIWDDELESAFNSADISDVYKNTASESTIFPDGGVAVLRDGYEDDSTMILLYANHKLNDKYGFGAHQGSWQIYSKGTYMVKSLKPTRSTTISGLPEADPLENDRLGGGCNPSTF</sequence>
<dbReference type="EMBL" id="BARS01038309">
    <property type="protein sequence ID" value="GAG21157.1"/>
    <property type="molecule type" value="Genomic_DNA"/>
</dbReference>
<feature type="non-terminal residue" evidence="2">
    <location>
        <position position="1"/>
    </location>
</feature>
<comment type="caution">
    <text evidence="2">The sequence shown here is derived from an EMBL/GenBank/DDBJ whole genome shotgun (WGS) entry which is preliminary data.</text>
</comment>
<accession>X0WD72</accession>
<dbReference type="AlphaFoldDB" id="X0WD72"/>
<feature type="compositionally biased region" description="Gly residues" evidence="1">
    <location>
        <begin position="247"/>
        <end position="256"/>
    </location>
</feature>
<feature type="region of interest" description="Disordered" evidence="1">
    <location>
        <begin position="233"/>
        <end position="256"/>
    </location>
</feature>
<evidence type="ECO:0000313" key="2">
    <source>
        <dbReference type="EMBL" id="GAG21157.1"/>
    </source>
</evidence>
<gene>
    <name evidence="2" type="ORF">S01H1_58638</name>
</gene>
<protein>
    <submittedName>
        <fullName evidence="2">Uncharacterized protein</fullName>
    </submittedName>
</protein>
<feature type="non-terminal residue" evidence="2">
    <location>
        <position position="256"/>
    </location>
</feature>
<name>X0WD72_9ZZZZ</name>
<organism evidence="2">
    <name type="scientific">marine sediment metagenome</name>
    <dbReference type="NCBI Taxonomy" id="412755"/>
    <lineage>
        <taxon>unclassified sequences</taxon>
        <taxon>metagenomes</taxon>
        <taxon>ecological metagenomes</taxon>
    </lineage>
</organism>